<organism evidence="1 2">
    <name type="scientific">Nephila pilipes</name>
    <name type="common">Giant wood spider</name>
    <name type="synonym">Nephila maculata</name>
    <dbReference type="NCBI Taxonomy" id="299642"/>
    <lineage>
        <taxon>Eukaryota</taxon>
        <taxon>Metazoa</taxon>
        <taxon>Ecdysozoa</taxon>
        <taxon>Arthropoda</taxon>
        <taxon>Chelicerata</taxon>
        <taxon>Arachnida</taxon>
        <taxon>Araneae</taxon>
        <taxon>Araneomorphae</taxon>
        <taxon>Entelegynae</taxon>
        <taxon>Araneoidea</taxon>
        <taxon>Nephilidae</taxon>
        <taxon>Nephila</taxon>
    </lineage>
</organism>
<sequence length="162" mass="17427">MGHEVMTSSLPLPVQPYRTDMAQVIAAGGGTLNSDPNPELITILITEKDQLLLRDWDAVGCCFAATSGGIPPPFVLPRAVTFRFRNCSGQQALGGVRHVESGTSAKNSVSRQDGAKFQTPIQVWIKDNRKALSGSGISSIFLLFSRLECDYGSDHVDFDVSG</sequence>
<dbReference type="AlphaFoldDB" id="A0A8X6NMQ1"/>
<proteinExistence type="predicted"/>
<evidence type="ECO:0000313" key="2">
    <source>
        <dbReference type="Proteomes" id="UP000887013"/>
    </source>
</evidence>
<dbReference type="EMBL" id="BMAW01105781">
    <property type="protein sequence ID" value="GFT20926.1"/>
    <property type="molecule type" value="Genomic_DNA"/>
</dbReference>
<dbReference type="Proteomes" id="UP000887013">
    <property type="component" value="Unassembled WGS sequence"/>
</dbReference>
<protein>
    <submittedName>
        <fullName evidence="1">Uncharacterized protein</fullName>
    </submittedName>
</protein>
<reference evidence="1" key="1">
    <citation type="submission" date="2020-08" db="EMBL/GenBank/DDBJ databases">
        <title>Multicomponent nature underlies the extraordinary mechanical properties of spider dragline silk.</title>
        <authorList>
            <person name="Kono N."/>
            <person name="Nakamura H."/>
            <person name="Mori M."/>
            <person name="Yoshida Y."/>
            <person name="Ohtoshi R."/>
            <person name="Malay A.D."/>
            <person name="Moran D.A.P."/>
            <person name="Tomita M."/>
            <person name="Numata K."/>
            <person name="Arakawa K."/>
        </authorList>
    </citation>
    <scope>NUCLEOTIDE SEQUENCE</scope>
</reference>
<name>A0A8X6NMQ1_NEPPI</name>
<evidence type="ECO:0000313" key="1">
    <source>
        <dbReference type="EMBL" id="GFT20926.1"/>
    </source>
</evidence>
<keyword evidence="2" id="KW-1185">Reference proteome</keyword>
<gene>
    <name evidence="1" type="ORF">NPIL_111961</name>
</gene>
<comment type="caution">
    <text evidence="1">The sequence shown here is derived from an EMBL/GenBank/DDBJ whole genome shotgun (WGS) entry which is preliminary data.</text>
</comment>
<accession>A0A8X6NMQ1</accession>